<dbReference type="PATRIC" id="fig|1280952.3.peg.322"/>
<reference evidence="2 3" key="1">
    <citation type="journal article" date="2014" name="Antonie Van Leeuwenhoek">
        <title>Hyphomonas beringensis sp. nov. and Hyphomonas chukchiensis sp. nov., isolated from surface seawater of the Bering Sea and Chukchi Sea.</title>
        <authorList>
            <person name="Li C."/>
            <person name="Lai Q."/>
            <person name="Li G."/>
            <person name="Dong C."/>
            <person name="Wang J."/>
            <person name="Liao Y."/>
            <person name="Shao Z."/>
        </authorList>
    </citation>
    <scope>NUCLEOTIDE SEQUENCE [LARGE SCALE GENOMIC DNA]</scope>
    <source>
        <strain evidence="2 3">VP2</strain>
    </source>
</reference>
<dbReference type="AlphaFoldDB" id="A0A059FKL3"/>
<dbReference type="OrthoDB" id="5985781at2"/>
<evidence type="ECO:0000313" key="2">
    <source>
        <dbReference type="EMBL" id="KCZ91189.1"/>
    </source>
</evidence>
<dbReference type="Proteomes" id="UP000024816">
    <property type="component" value="Unassembled WGS sequence"/>
</dbReference>
<dbReference type="STRING" id="1280952.HJA_01585"/>
<keyword evidence="1" id="KW-0732">Signal</keyword>
<proteinExistence type="predicted"/>
<comment type="caution">
    <text evidence="2">The sequence shown here is derived from an EMBL/GenBank/DDBJ whole genome shotgun (WGS) entry which is preliminary data.</text>
</comment>
<organism evidence="2 3">
    <name type="scientific">Hyphomonas jannaschiana VP2</name>
    <dbReference type="NCBI Taxonomy" id="1280952"/>
    <lineage>
        <taxon>Bacteria</taxon>
        <taxon>Pseudomonadati</taxon>
        <taxon>Pseudomonadota</taxon>
        <taxon>Alphaproteobacteria</taxon>
        <taxon>Hyphomonadales</taxon>
        <taxon>Hyphomonadaceae</taxon>
        <taxon>Hyphomonas</taxon>
    </lineage>
</organism>
<sequence>MRLIQSLKITGVAVTVALAGCITSATAQEPAAEAAPADDGYPLVSGDFWEITGVDIKPGGGLYYANHLADRWRTSQEFAKSQGWIKDYMVFGNYYNRPGEPDLYLVTIMERIPSGPESEAQYDAFREWADASTAQLASENADRAEFREITGTSLLQELNFRE</sequence>
<name>A0A059FKL3_9PROT</name>
<evidence type="ECO:0008006" key="4">
    <source>
        <dbReference type="Google" id="ProtNLM"/>
    </source>
</evidence>
<accession>A0A059FKL3</accession>
<feature type="signal peptide" evidence="1">
    <location>
        <begin position="1"/>
        <end position="27"/>
    </location>
</feature>
<dbReference type="EMBL" id="ARYJ01000001">
    <property type="protein sequence ID" value="KCZ91189.1"/>
    <property type="molecule type" value="Genomic_DNA"/>
</dbReference>
<dbReference type="RefSeq" id="WP_051597239.1">
    <property type="nucleotide sequence ID" value="NZ_ARYJ01000001.1"/>
</dbReference>
<evidence type="ECO:0000256" key="1">
    <source>
        <dbReference type="SAM" id="SignalP"/>
    </source>
</evidence>
<evidence type="ECO:0000313" key="3">
    <source>
        <dbReference type="Proteomes" id="UP000024816"/>
    </source>
</evidence>
<protein>
    <recommendedName>
        <fullName evidence="4">Lipoprotein</fullName>
    </recommendedName>
</protein>
<dbReference type="eggNOG" id="ENOG5032SXS">
    <property type="taxonomic scope" value="Bacteria"/>
</dbReference>
<feature type="chain" id="PRO_5001573059" description="Lipoprotein" evidence="1">
    <location>
        <begin position="28"/>
        <end position="162"/>
    </location>
</feature>
<gene>
    <name evidence="2" type="ORF">HJA_01585</name>
</gene>
<dbReference type="PROSITE" id="PS51257">
    <property type="entry name" value="PROKAR_LIPOPROTEIN"/>
    <property type="match status" value="1"/>
</dbReference>
<keyword evidence="3" id="KW-1185">Reference proteome</keyword>